<comment type="similarity">
    <text evidence="2">Belongs to the chorismate synthase family.</text>
</comment>
<sequence>MSSFGRVYRVTTYGESHGKAVGCIIEGMPSGFEITQQQIQYHLSRRRPGQSSLTTERSESDTAVILSGIQNNITLGTPICISIANSDTRSSDYSQLSAFPRPGHADFSYRMKYGCNAESGGGRASARETAARVAAGALAINYLEEKHGILIISWVESVENIKLPEDLIWTDREEIDRLGSIEITTTENGDWFYKNCEGVSIDKDGNIINAEIEGQREIVNTRCPNPDAALRIAKKIRDTKIDGDSLGGIIRCKCYNVPSGLGEPCFDKLQALLAHAMLSIPSTKGFEIGSGFEGTHMLGSQHNDCFLNSEKGLFPMTNHAGGVLGGISSGATIDFRVAFKPVSTIKKPQLTAKWDGDLEVLEAKGRHDSCVLPRATPIVESMAAMVIMDCLLLQKMQSSS</sequence>
<evidence type="ECO:0000256" key="3">
    <source>
        <dbReference type="ARBA" id="ARBA00013036"/>
    </source>
</evidence>
<evidence type="ECO:0000256" key="5">
    <source>
        <dbReference type="ARBA" id="ARBA00023141"/>
    </source>
</evidence>
<dbReference type="Proteomes" id="UP001162131">
    <property type="component" value="Unassembled WGS sequence"/>
</dbReference>
<dbReference type="GO" id="GO:0005829">
    <property type="term" value="C:cytosol"/>
    <property type="evidence" value="ECO:0007669"/>
    <property type="project" value="TreeGrafter"/>
</dbReference>
<dbReference type="InterPro" id="IPR000453">
    <property type="entry name" value="Chorismate_synth"/>
</dbReference>
<name>A0AAU9IWI4_9CILI</name>
<dbReference type="AlphaFoldDB" id="A0AAU9IWI4"/>
<keyword evidence="4" id="KW-0028">Amino-acid biosynthesis</keyword>
<dbReference type="GO" id="GO:0010181">
    <property type="term" value="F:FMN binding"/>
    <property type="evidence" value="ECO:0007669"/>
    <property type="project" value="TreeGrafter"/>
</dbReference>
<keyword evidence="5" id="KW-0057">Aromatic amino acid biosynthesis</keyword>
<dbReference type="EMBL" id="CAJZBQ010000020">
    <property type="protein sequence ID" value="CAG9318018.1"/>
    <property type="molecule type" value="Genomic_DNA"/>
</dbReference>
<dbReference type="Gene3D" id="3.60.150.10">
    <property type="entry name" value="Chorismate synthase AroC"/>
    <property type="match status" value="1"/>
</dbReference>
<protein>
    <recommendedName>
        <fullName evidence="3">chorismate synthase</fullName>
        <ecNumber evidence="3">4.2.3.5</ecNumber>
    </recommendedName>
</protein>
<dbReference type="InterPro" id="IPR020541">
    <property type="entry name" value="Chorismate_synthase_CS"/>
</dbReference>
<evidence type="ECO:0000256" key="6">
    <source>
        <dbReference type="ARBA" id="ARBA00023239"/>
    </source>
</evidence>
<dbReference type="PANTHER" id="PTHR21085">
    <property type="entry name" value="CHORISMATE SYNTHASE"/>
    <property type="match status" value="1"/>
</dbReference>
<dbReference type="PROSITE" id="PS00789">
    <property type="entry name" value="CHORISMATE_SYNTHASE_3"/>
    <property type="match status" value="1"/>
</dbReference>
<dbReference type="PIRSF" id="PIRSF001456">
    <property type="entry name" value="Chorismate_synth"/>
    <property type="match status" value="1"/>
</dbReference>
<evidence type="ECO:0000256" key="2">
    <source>
        <dbReference type="ARBA" id="ARBA00008014"/>
    </source>
</evidence>
<dbReference type="GO" id="GO:0004107">
    <property type="term" value="F:chorismate synthase activity"/>
    <property type="evidence" value="ECO:0007669"/>
    <property type="project" value="UniProtKB-EC"/>
</dbReference>
<dbReference type="GO" id="GO:0009423">
    <property type="term" value="P:chorismate biosynthetic process"/>
    <property type="evidence" value="ECO:0007669"/>
    <property type="project" value="TreeGrafter"/>
</dbReference>
<organism evidence="7 8">
    <name type="scientific">Blepharisma stoltei</name>
    <dbReference type="NCBI Taxonomy" id="1481888"/>
    <lineage>
        <taxon>Eukaryota</taxon>
        <taxon>Sar</taxon>
        <taxon>Alveolata</taxon>
        <taxon>Ciliophora</taxon>
        <taxon>Postciliodesmatophora</taxon>
        <taxon>Heterotrichea</taxon>
        <taxon>Heterotrichida</taxon>
        <taxon>Blepharismidae</taxon>
        <taxon>Blepharisma</taxon>
    </lineage>
</organism>
<dbReference type="Pfam" id="PF01264">
    <property type="entry name" value="Chorismate_synt"/>
    <property type="match status" value="1"/>
</dbReference>
<dbReference type="InterPro" id="IPR035904">
    <property type="entry name" value="Chorismate_synth_AroC_sf"/>
</dbReference>
<proteinExistence type="inferred from homology"/>
<dbReference type="GO" id="GO:0008652">
    <property type="term" value="P:amino acid biosynthetic process"/>
    <property type="evidence" value="ECO:0007669"/>
    <property type="project" value="UniProtKB-KW"/>
</dbReference>
<dbReference type="EC" id="4.2.3.5" evidence="3"/>
<keyword evidence="8" id="KW-1185">Reference proteome</keyword>
<evidence type="ECO:0000313" key="7">
    <source>
        <dbReference type="EMBL" id="CAG9318018.1"/>
    </source>
</evidence>
<evidence type="ECO:0000313" key="8">
    <source>
        <dbReference type="Proteomes" id="UP001162131"/>
    </source>
</evidence>
<dbReference type="PROSITE" id="PS00787">
    <property type="entry name" value="CHORISMATE_SYNTHASE_1"/>
    <property type="match status" value="1"/>
</dbReference>
<dbReference type="CDD" id="cd07304">
    <property type="entry name" value="Chorismate_synthase"/>
    <property type="match status" value="1"/>
</dbReference>
<evidence type="ECO:0000256" key="4">
    <source>
        <dbReference type="ARBA" id="ARBA00022605"/>
    </source>
</evidence>
<dbReference type="SUPFAM" id="SSF103263">
    <property type="entry name" value="Chorismate synthase, AroC"/>
    <property type="match status" value="1"/>
</dbReference>
<gene>
    <name evidence="7" type="ORF">BSTOLATCC_MIC20502</name>
</gene>
<keyword evidence="6" id="KW-0456">Lyase</keyword>
<accession>A0AAU9IWI4</accession>
<reference evidence="7" key="1">
    <citation type="submission" date="2021-09" db="EMBL/GenBank/DDBJ databases">
        <authorList>
            <consortium name="AG Swart"/>
            <person name="Singh M."/>
            <person name="Singh A."/>
            <person name="Seah K."/>
            <person name="Emmerich C."/>
        </authorList>
    </citation>
    <scope>NUCLEOTIDE SEQUENCE</scope>
    <source>
        <strain evidence="7">ATCC30299</strain>
    </source>
</reference>
<comment type="pathway">
    <text evidence="1">Metabolic intermediate biosynthesis; chorismate biosynthesis; chorismate from D-erythrose 4-phosphate and phosphoenolpyruvate: step 7/7.</text>
</comment>
<evidence type="ECO:0000256" key="1">
    <source>
        <dbReference type="ARBA" id="ARBA00005044"/>
    </source>
</evidence>
<dbReference type="PROSITE" id="PS00788">
    <property type="entry name" value="CHORISMATE_SYNTHASE_2"/>
    <property type="match status" value="1"/>
</dbReference>
<dbReference type="GO" id="GO:0009073">
    <property type="term" value="P:aromatic amino acid family biosynthetic process"/>
    <property type="evidence" value="ECO:0007669"/>
    <property type="project" value="UniProtKB-KW"/>
</dbReference>
<dbReference type="PANTHER" id="PTHR21085:SF0">
    <property type="entry name" value="CHORISMATE SYNTHASE"/>
    <property type="match status" value="1"/>
</dbReference>
<comment type="caution">
    <text evidence="7">The sequence shown here is derived from an EMBL/GenBank/DDBJ whole genome shotgun (WGS) entry which is preliminary data.</text>
</comment>
<dbReference type="HAMAP" id="MF_00300">
    <property type="entry name" value="Chorismate_synth"/>
    <property type="match status" value="1"/>
</dbReference>